<dbReference type="Proteomes" id="UP000694257">
    <property type="component" value="Chromosome"/>
</dbReference>
<name>A0ABX8S250_NOCIO</name>
<gene>
    <name evidence="2" type="ORF">KV110_17305</name>
</gene>
<dbReference type="RefSeq" id="WP_218477280.1">
    <property type="nucleotide sequence ID" value="NZ_BAABJN010000015.1"/>
</dbReference>
<reference evidence="2 3" key="1">
    <citation type="submission" date="2021-07" db="EMBL/GenBank/DDBJ databases">
        <title>Whole Genome Sequence of Nocardia Iowensis.</title>
        <authorList>
            <person name="Lamm A."/>
            <person name="Collins-Fairclough A.M."/>
            <person name="Bunk B."/>
            <person name="Sproer C."/>
        </authorList>
    </citation>
    <scope>NUCLEOTIDE SEQUENCE [LARGE SCALE GENOMIC DNA]</scope>
    <source>
        <strain evidence="2 3">NRRL 5646</strain>
    </source>
</reference>
<proteinExistence type="predicted"/>
<dbReference type="EMBL" id="CP078145">
    <property type="protein sequence ID" value="QXN94650.1"/>
    <property type="molecule type" value="Genomic_DNA"/>
</dbReference>
<keyword evidence="3" id="KW-1185">Reference proteome</keyword>
<dbReference type="InterPro" id="IPR019710">
    <property type="entry name" value="DUF4226"/>
</dbReference>
<evidence type="ECO:0000259" key="1">
    <source>
        <dbReference type="Pfam" id="PF01464"/>
    </source>
</evidence>
<dbReference type="Pfam" id="PF10774">
    <property type="entry name" value="DUF4226"/>
    <property type="match status" value="1"/>
</dbReference>
<evidence type="ECO:0000313" key="2">
    <source>
        <dbReference type="EMBL" id="QXN94650.1"/>
    </source>
</evidence>
<organism evidence="2 3">
    <name type="scientific">Nocardia iowensis</name>
    <dbReference type="NCBI Taxonomy" id="204891"/>
    <lineage>
        <taxon>Bacteria</taxon>
        <taxon>Bacillati</taxon>
        <taxon>Actinomycetota</taxon>
        <taxon>Actinomycetes</taxon>
        <taxon>Mycobacteriales</taxon>
        <taxon>Nocardiaceae</taxon>
        <taxon>Nocardia</taxon>
    </lineage>
</organism>
<feature type="domain" description="Transglycosylase SLT" evidence="1">
    <location>
        <begin position="181"/>
        <end position="261"/>
    </location>
</feature>
<dbReference type="Pfam" id="PF01464">
    <property type="entry name" value="SLT"/>
    <property type="match status" value="1"/>
</dbReference>
<dbReference type="CDD" id="cd13402">
    <property type="entry name" value="LT_TF-like"/>
    <property type="match status" value="1"/>
</dbReference>
<accession>A0ABX8S250</accession>
<protein>
    <submittedName>
        <fullName evidence="2">DUF4226 domain-containing protein</fullName>
    </submittedName>
</protein>
<dbReference type="InterPro" id="IPR008258">
    <property type="entry name" value="Transglycosylase_SLT_dom_1"/>
</dbReference>
<sequence>MQALAAMYGSGAAKQLAAQRLWEQSSANGASGATADAIAAAGLSYSDSAVTFNDLDGQLRGQLDALSERNQVDQLTFDQILRNVEVALARLGPAADTPQGRQQVNGILIVALRQAQLVVATGQANAAATAAAVDRLTRRFAQSVPAPGSPVARPGGRMPGGQVGQWIQQALGVLQRMGYDINRIDPEAIGIIIKHESSGNPNAVNNWDSNAKKGTPSKGLMQTIGPTFERWAAPGHRNIFNPVDNIVAGVRYAINRYGSVSNVPGVRAVRSGRKYVWY</sequence>
<evidence type="ECO:0000313" key="3">
    <source>
        <dbReference type="Proteomes" id="UP000694257"/>
    </source>
</evidence>